<feature type="domain" description="VWFA" evidence="2">
    <location>
        <begin position="77"/>
        <end position="248"/>
    </location>
</feature>
<dbReference type="AlphaFoldDB" id="A0A2V3IS99"/>
<name>A0A2V3IS99_9FLOR</name>
<keyword evidence="4" id="KW-1185">Reference proteome</keyword>
<sequence>MARSRSSFQVCFFFIVFLLCFYGSEAQADVNNPEVQQLLEARTQVLLDTNQVAKRIGRTSVFNLQREVLVRGFCNRPLCFALDGSASIPAADFEFQRGLISLLASFAAIDTESEFSAVQYGLATTGISLPTSNITLFLQRVSLSRQVNASRTFISAGLASCLRQVRRGNETSGIIVVLGDGRANFATDSLDQVLQEVDDELVVSVGVGTFLNPNLLKKLSRWVPERVFLFDSYSDINAKAVSALLSRICWFKPLVNDSTSYAQHEPETKGPRLHAAI</sequence>
<dbReference type="InterPro" id="IPR002035">
    <property type="entry name" value="VWF_A"/>
</dbReference>
<accession>A0A2V3IS99</accession>
<dbReference type="CDD" id="cd00198">
    <property type="entry name" value="vWFA"/>
    <property type="match status" value="1"/>
</dbReference>
<organism evidence="3 4">
    <name type="scientific">Gracilariopsis chorda</name>
    <dbReference type="NCBI Taxonomy" id="448386"/>
    <lineage>
        <taxon>Eukaryota</taxon>
        <taxon>Rhodophyta</taxon>
        <taxon>Florideophyceae</taxon>
        <taxon>Rhodymeniophycidae</taxon>
        <taxon>Gracilariales</taxon>
        <taxon>Gracilariaceae</taxon>
        <taxon>Gracilariopsis</taxon>
    </lineage>
</organism>
<evidence type="ECO:0000313" key="4">
    <source>
        <dbReference type="Proteomes" id="UP000247409"/>
    </source>
</evidence>
<feature type="signal peptide" evidence="1">
    <location>
        <begin position="1"/>
        <end position="26"/>
    </location>
</feature>
<dbReference type="InterPro" id="IPR036465">
    <property type="entry name" value="vWFA_dom_sf"/>
</dbReference>
<dbReference type="SUPFAM" id="SSF53300">
    <property type="entry name" value="vWA-like"/>
    <property type="match status" value="1"/>
</dbReference>
<dbReference type="STRING" id="448386.A0A2V3IS99"/>
<dbReference type="Pfam" id="PF00092">
    <property type="entry name" value="VWA"/>
    <property type="match status" value="1"/>
</dbReference>
<dbReference type="Gene3D" id="3.40.50.410">
    <property type="entry name" value="von Willebrand factor, type A domain"/>
    <property type="match status" value="1"/>
</dbReference>
<dbReference type="Proteomes" id="UP000247409">
    <property type="component" value="Unassembled WGS sequence"/>
</dbReference>
<dbReference type="EMBL" id="NBIV01000075">
    <property type="protein sequence ID" value="PXF44993.1"/>
    <property type="molecule type" value="Genomic_DNA"/>
</dbReference>
<evidence type="ECO:0000313" key="3">
    <source>
        <dbReference type="EMBL" id="PXF44993.1"/>
    </source>
</evidence>
<feature type="chain" id="PRO_5016090604" description="VWFA domain-containing protein" evidence="1">
    <location>
        <begin position="27"/>
        <end position="277"/>
    </location>
</feature>
<dbReference type="OrthoDB" id="5125at2759"/>
<dbReference type="PROSITE" id="PS50234">
    <property type="entry name" value="VWFA"/>
    <property type="match status" value="1"/>
</dbReference>
<protein>
    <recommendedName>
        <fullName evidence="2">VWFA domain-containing protein</fullName>
    </recommendedName>
</protein>
<proteinExistence type="predicted"/>
<reference evidence="3 4" key="1">
    <citation type="journal article" date="2018" name="Mol. Biol. Evol.">
        <title>Analysis of the draft genome of the red seaweed Gracilariopsis chorda provides insights into genome size evolution in Rhodophyta.</title>
        <authorList>
            <person name="Lee J."/>
            <person name="Yang E.C."/>
            <person name="Graf L."/>
            <person name="Yang J.H."/>
            <person name="Qiu H."/>
            <person name="Zel Zion U."/>
            <person name="Chan C.X."/>
            <person name="Stephens T.G."/>
            <person name="Weber A.P.M."/>
            <person name="Boo G.H."/>
            <person name="Boo S.M."/>
            <person name="Kim K.M."/>
            <person name="Shin Y."/>
            <person name="Jung M."/>
            <person name="Lee S.J."/>
            <person name="Yim H.S."/>
            <person name="Lee J.H."/>
            <person name="Bhattacharya D."/>
            <person name="Yoon H.S."/>
        </authorList>
    </citation>
    <scope>NUCLEOTIDE SEQUENCE [LARGE SCALE GENOMIC DNA]</scope>
    <source>
        <strain evidence="3 4">SKKU-2015</strain>
        <tissue evidence="3">Whole body</tissue>
    </source>
</reference>
<keyword evidence="1" id="KW-0732">Signal</keyword>
<evidence type="ECO:0000259" key="2">
    <source>
        <dbReference type="PROSITE" id="PS50234"/>
    </source>
</evidence>
<evidence type="ECO:0000256" key="1">
    <source>
        <dbReference type="SAM" id="SignalP"/>
    </source>
</evidence>
<dbReference type="SMART" id="SM00327">
    <property type="entry name" value="VWA"/>
    <property type="match status" value="1"/>
</dbReference>
<gene>
    <name evidence="3" type="ORF">BWQ96_05240</name>
</gene>
<comment type="caution">
    <text evidence="3">The sequence shown here is derived from an EMBL/GenBank/DDBJ whole genome shotgun (WGS) entry which is preliminary data.</text>
</comment>